<dbReference type="GO" id="GO:0009231">
    <property type="term" value="P:riboflavin biosynthetic process"/>
    <property type="evidence" value="ECO:0007669"/>
    <property type="project" value="InterPro"/>
</dbReference>
<sequence>MVQYRPYTTVVLAMSADGKIADVTRSPARFGSKSDKAHLENRIATADAVLFGAGTLRAYGTTLTVTNPQLLQNRIQGGKPLQPVHIVTTHSANLNPEIRFFQQPVQRWLLTTSTGAVFWHKRPEFEQIMVFETEEGKIDVAAALEHLSKLGIAQLAILGGGELVASLLELDLIDELWLTICPLILGGVAAPTPVEGKGFLPQLAPRLQLIEVDRVDQEVFLHYRIVSD</sequence>
<dbReference type="Gene3D" id="3.40.430.10">
    <property type="entry name" value="Dihydrofolate Reductase, subunit A"/>
    <property type="match status" value="1"/>
</dbReference>
<evidence type="ECO:0000313" key="6">
    <source>
        <dbReference type="Proteomes" id="UP000813215"/>
    </source>
</evidence>
<gene>
    <name evidence="5" type="ORF">KME28_13530</name>
</gene>
<feature type="domain" description="Bacterial bifunctional deaminase-reductase C-terminal" evidence="4">
    <location>
        <begin position="6"/>
        <end position="219"/>
    </location>
</feature>
<keyword evidence="3" id="KW-0560">Oxidoreductase</keyword>
<proteinExistence type="predicted"/>
<dbReference type="Proteomes" id="UP000813215">
    <property type="component" value="Unassembled WGS sequence"/>
</dbReference>
<accession>A0A9E3H852</accession>
<comment type="caution">
    <text evidence="5">The sequence shown here is derived from an EMBL/GenBank/DDBJ whole genome shotgun (WGS) entry which is preliminary data.</text>
</comment>
<evidence type="ECO:0000256" key="2">
    <source>
        <dbReference type="ARBA" id="ARBA00022857"/>
    </source>
</evidence>
<dbReference type="Pfam" id="PF01872">
    <property type="entry name" value="RibD_C"/>
    <property type="match status" value="1"/>
</dbReference>
<evidence type="ECO:0000313" key="5">
    <source>
        <dbReference type="EMBL" id="MBW4432715.1"/>
    </source>
</evidence>
<dbReference type="InterPro" id="IPR050765">
    <property type="entry name" value="Riboflavin_Biosynth_HTPR"/>
</dbReference>
<dbReference type="AlphaFoldDB" id="A0A9E3H852"/>
<dbReference type="SUPFAM" id="SSF53597">
    <property type="entry name" value="Dihydrofolate reductase-like"/>
    <property type="match status" value="1"/>
</dbReference>
<evidence type="ECO:0000256" key="3">
    <source>
        <dbReference type="ARBA" id="ARBA00023002"/>
    </source>
</evidence>
<name>A0A9E3H852_9NOST</name>
<evidence type="ECO:0000256" key="1">
    <source>
        <dbReference type="ARBA" id="ARBA00005104"/>
    </source>
</evidence>
<dbReference type="PANTHER" id="PTHR38011">
    <property type="entry name" value="DIHYDROFOLATE REDUCTASE FAMILY PROTEIN (AFU_ORTHOLOGUE AFUA_8G06820)"/>
    <property type="match status" value="1"/>
</dbReference>
<dbReference type="EMBL" id="JAHHHW010000090">
    <property type="protein sequence ID" value="MBW4432715.1"/>
    <property type="molecule type" value="Genomic_DNA"/>
</dbReference>
<comment type="pathway">
    <text evidence="1">Cofactor biosynthesis; riboflavin biosynthesis.</text>
</comment>
<dbReference type="InterPro" id="IPR002734">
    <property type="entry name" value="RibDG_C"/>
</dbReference>
<reference evidence="5" key="2">
    <citation type="journal article" date="2022" name="Microbiol. Resour. Announc.">
        <title>Metagenome Sequencing to Explore Phylogenomics of Terrestrial Cyanobacteria.</title>
        <authorList>
            <person name="Ward R.D."/>
            <person name="Stajich J.E."/>
            <person name="Johansen J.R."/>
            <person name="Huntemann M."/>
            <person name="Clum A."/>
            <person name="Foster B."/>
            <person name="Foster B."/>
            <person name="Roux S."/>
            <person name="Palaniappan K."/>
            <person name="Varghese N."/>
            <person name="Mukherjee S."/>
            <person name="Reddy T.B.K."/>
            <person name="Daum C."/>
            <person name="Copeland A."/>
            <person name="Chen I.A."/>
            <person name="Ivanova N.N."/>
            <person name="Kyrpides N.C."/>
            <person name="Shapiro N."/>
            <person name="Eloe-Fadrosh E.A."/>
            <person name="Pietrasiak N."/>
        </authorList>
    </citation>
    <scope>NUCLEOTIDE SEQUENCE</scope>
    <source>
        <strain evidence="5">HA4357-MV3</strain>
    </source>
</reference>
<keyword evidence="2" id="KW-0521">NADP</keyword>
<reference evidence="5" key="1">
    <citation type="submission" date="2021-05" db="EMBL/GenBank/DDBJ databases">
        <authorList>
            <person name="Pietrasiak N."/>
            <person name="Ward R."/>
            <person name="Stajich J.E."/>
            <person name="Kurbessoian T."/>
        </authorList>
    </citation>
    <scope>NUCLEOTIDE SEQUENCE</scope>
    <source>
        <strain evidence="5">HA4357-MV3</strain>
    </source>
</reference>
<dbReference type="InterPro" id="IPR024072">
    <property type="entry name" value="DHFR-like_dom_sf"/>
</dbReference>
<protein>
    <submittedName>
        <fullName evidence="5">RibD family protein</fullName>
    </submittedName>
</protein>
<organism evidence="5 6">
    <name type="scientific">Pelatocladus maniniholoensis HA4357-MV3</name>
    <dbReference type="NCBI Taxonomy" id="1117104"/>
    <lineage>
        <taxon>Bacteria</taxon>
        <taxon>Bacillati</taxon>
        <taxon>Cyanobacteriota</taxon>
        <taxon>Cyanophyceae</taxon>
        <taxon>Nostocales</taxon>
        <taxon>Nostocaceae</taxon>
        <taxon>Pelatocladus</taxon>
    </lineage>
</organism>
<dbReference type="PANTHER" id="PTHR38011:SF7">
    <property type="entry name" value="2,5-DIAMINO-6-RIBOSYLAMINO-4(3H)-PYRIMIDINONE 5'-PHOSPHATE REDUCTASE"/>
    <property type="match status" value="1"/>
</dbReference>
<dbReference type="GO" id="GO:0008703">
    <property type="term" value="F:5-amino-6-(5-phosphoribosylamino)uracil reductase activity"/>
    <property type="evidence" value="ECO:0007669"/>
    <property type="project" value="InterPro"/>
</dbReference>
<evidence type="ECO:0000259" key="4">
    <source>
        <dbReference type="Pfam" id="PF01872"/>
    </source>
</evidence>